<dbReference type="PRINTS" id="PR00033">
    <property type="entry name" value="HTHASNC"/>
</dbReference>
<comment type="caution">
    <text evidence="1">The sequence shown here is derived from an EMBL/GenBank/DDBJ whole genome shotgun (WGS) entry which is preliminary data.</text>
</comment>
<dbReference type="InterPro" id="IPR036390">
    <property type="entry name" value="WH_DNA-bd_sf"/>
</dbReference>
<dbReference type="GO" id="GO:0005829">
    <property type="term" value="C:cytosol"/>
    <property type="evidence" value="ECO:0007669"/>
    <property type="project" value="TreeGrafter"/>
</dbReference>
<dbReference type="AlphaFoldDB" id="X0UXH0"/>
<dbReference type="PANTHER" id="PTHR30154">
    <property type="entry name" value="LEUCINE-RESPONSIVE REGULATORY PROTEIN"/>
    <property type="match status" value="1"/>
</dbReference>
<dbReference type="Pfam" id="PF13412">
    <property type="entry name" value="HTH_24"/>
    <property type="match status" value="1"/>
</dbReference>
<dbReference type="SUPFAM" id="SSF46785">
    <property type="entry name" value="Winged helix' DNA-binding domain"/>
    <property type="match status" value="1"/>
</dbReference>
<dbReference type="Gene3D" id="1.10.10.10">
    <property type="entry name" value="Winged helix-like DNA-binding domain superfamily/Winged helix DNA-binding domain"/>
    <property type="match status" value="1"/>
</dbReference>
<evidence type="ECO:0000313" key="1">
    <source>
        <dbReference type="EMBL" id="GAG10445.1"/>
    </source>
</evidence>
<accession>X0UXH0</accession>
<reference evidence="1" key="1">
    <citation type="journal article" date="2014" name="Front. Microbiol.">
        <title>High frequency of phylogenetically diverse reductive dehalogenase-homologous genes in deep subseafloor sedimentary metagenomes.</title>
        <authorList>
            <person name="Kawai M."/>
            <person name="Futagami T."/>
            <person name="Toyoda A."/>
            <person name="Takaki Y."/>
            <person name="Nishi S."/>
            <person name="Hori S."/>
            <person name="Arai W."/>
            <person name="Tsubouchi T."/>
            <person name="Morono Y."/>
            <person name="Uchiyama I."/>
            <person name="Ito T."/>
            <person name="Fujiyama A."/>
            <person name="Inagaki F."/>
            <person name="Takami H."/>
        </authorList>
    </citation>
    <scope>NUCLEOTIDE SEQUENCE</scope>
    <source>
        <strain evidence="1">Expedition CK06-06</strain>
    </source>
</reference>
<organism evidence="1">
    <name type="scientific">marine sediment metagenome</name>
    <dbReference type="NCBI Taxonomy" id="412755"/>
    <lineage>
        <taxon>unclassified sequences</taxon>
        <taxon>metagenomes</taxon>
        <taxon>ecological metagenomes</taxon>
    </lineage>
</organism>
<protein>
    <submittedName>
        <fullName evidence="1">Uncharacterized protein</fullName>
    </submittedName>
</protein>
<name>X0UXH0_9ZZZZ</name>
<sequence length="268" mass="30328">TPYRELAETFKMSVNSIHKRVRTMVKLGILDKFVSTLSFNAFKPTPSNAVMFGVSKAKNVEGLIEKLGANENIYTVSQHSGNLFIIHAYLRNFNELEPIVSFVKQTAEIPELKVGLDSSPMQLVVEVDVTREINLSTTDFLIANALKDNSRKSVVEIAAEVGVSTKTVRRRLDRLIENRLIDFSVYWYPDKSSEVIAMIILTLKPTIDADKNEIIKKLRDRYGQTVLFTWTFSTLPNTIVVCVWVSSMKELQDIQTSLNSDEFESVSI</sequence>
<dbReference type="GO" id="GO:0043565">
    <property type="term" value="F:sequence-specific DNA binding"/>
    <property type="evidence" value="ECO:0007669"/>
    <property type="project" value="InterPro"/>
</dbReference>
<feature type="non-terminal residue" evidence="1">
    <location>
        <position position="1"/>
    </location>
</feature>
<dbReference type="PANTHER" id="PTHR30154:SF34">
    <property type="entry name" value="TRANSCRIPTIONAL REGULATOR AZLB"/>
    <property type="match status" value="1"/>
</dbReference>
<dbReference type="InterPro" id="IPR011991">
    <property type="entry name" value="ArsR-like_HTH"/>
</dbReference>
<dbReference type="InterPro" id="IPR000485">
    <property type="entry name" value="AsnC-type_HTH_dom"/>
</dbReference>
<proteinExistence type="predicted"/>
<feature type="non-terminal residue" evidence="1">
    <location>
        <position position="268"/>
    </location>
</feature>
<gene>
    <name evidence="1" type="ORF">S01H1_39112</name>
</gene>
<dbReference type="CDD" id="cd00090">
    <property type="entry name" value="HTH_ARSR"/>
    <property type="match status" value="1"/>
</dbReference>
<dbReference type="GO" id="GO:0043200">
    <property type="term" value="P:response to amino acid"/>
    <property type="evidence" value="ECO:0007669"/>
    <property type="project" value="TreeGrafter"/>
</dbReference>
<dbReference type="EMBL" id="BARS01024659">
    <property type="protein sequence ID" value="GAG10445.1"/>
    <property type="molecule type" value="Genomic_DNA"/>
</dbReference>
<dbReference type="InterPro" id="IPR036388">
    <property type="entry name" value="WH-like_DNA-bd_sf"/>
</dbReference>